<organism evidence="3 4">
    <name type="scientific">Tetradesmus obliquus</name>
    <name type="common">Green alga</name>
    <name type="synonym">Acutodesmus obliquus</name>
    <dbReference type="NCBI Taxonomy" id="3088"/>
    <lineage>
        <taxon>Eukaryota</taxon>
        <taxon>Viridiplantae</taxon>
        <taxon>Chlorophyta</taxon>
        <taxon>core chlorophytes</taxon>
        <taxon>Chlorophyceae</taxon>
        <taxon>CS clade</taxon>
        <taxon>Sphaeropleales</taxon>
        <taxon>Scenedesmaceae</taxon>
        <taxon>Tetradesmus</taxon>
    </lineage>
</organism>
<dbReference type="InterPro" id="IPR052776">
    <property type="entry name" value="Chloro_ReproSupport/MetalTrans"/>
</dbReference>
<reference evidence="3 4" key="1">
    <citation type="submission" date="2016-10" db="EMBL/GenBank/DDBJ databases">
        <authorList>
            <person name="Cai Z."/>
        </authorList>
    </citation>
    <scope>NUCLEOTIDE SEQUENCE [LARGE SCALE GENOMIC DNA]</scope>
</reference>
<keyword evidence="2" id="KW-0472">Membrane</keyword>
<evidence type="ECO:0000313" key="4">
    <source>
        <dbReference type="Proteomes" id="UP000256970"/>
    </source>
</evidence>
<dbReference type="PANTHER" id="PTHR33876">
    <property type="entry name" value="UNNAMED PRODUCT"/>
    <property type="match status" value="1"/>
</dbReference>
<feature type="transmembrane region" description="Helical" evidence="2">
    <location>
        <begin position="285"/>
        <end position="308"/>
    </location>
</feature>
<dbReference type="PANTHER" id="PTHR33876:SF4">
    <property type="entry name" value="CHLOROPLAST PROTEIN FOR GROWTH AND FERTILITY 2"/>
    <property type="match status" value="1"/>
</dbReference>
<feature type="transmembrane region" description="Helical" evidence="2">
    <location>
        <begin position="254"/>
        <end position="278"/>
    </location>
</feature>
<feature type="transmembrane region" description="Helical" evidence="2">
    <location>
        <begin position="189"/>
        <end position="209"/>
    </location>
</feature>
<protein>
    <recommendedName>
        <fullName evidence="5">Urease accessory protein UreH-like transmembrane domain-containing protein</fullName>
    </recommendedName>
</protein>
<gene>
    <name evidence="3" type="ORF">BQ4739_LOCUS14732</name>
</gene>
<proteinExistence type="predicted"/>
<accession>A0A383WB43</accession>
<dbReference type="AlphaFoldDB" id="A0A383WB43"/>
<dbReference type="STRING" id="3088.A0A383WB43"/>
<feature type="region of interest" description="Disordered" evidence="1">
    <location>
        <begin position="1"/>
        <end position="20"/>
    </location>
</feature>
<evidence type="ECO:0000313" key="3">
    <source>
        <dbReference type="EMBL" id="SZX74463.1"/>
    </source>
</evidence>
<dbReference type="EMBL" id="FNXT01001215">
    <property type="protein sequence ID" value="SZX74463.1"/>
    <property type="molecule type" value="Genomic_DNA"/>
</dbReference>
<name>A0A383WB43_TETOB</name>
<evidence type="ECO:0000256" key="1">
    <source>
        <dbReference type="SAM" id="MobiDB-lite"/>
    </source>
</evidence>
<evidence type="ECO:0000256" key="2">
    <source>
        <dbReference type="SAM" id="Phobius"/>
    </source>
</evidence>
<dbReference type="Proteomes" id="UP000256970">
    <property type="component" value="Unassembled WGS sequence"/>
</dbReference>
<keyword evidence="2" id="KW-1133">Transmembrane helix</keyword>
<sequence>MAASMALLAPGQSSSFNASRSRSLRNVSRLQRTVRVPVNRVPQICASSAAAVSQPIDPRNNNVAPLQRLCKSLLVGVAAAATWSVLASAVCGPSAPFASLTLTAGSAEASGASVAAQSAWAGLAAGFLHTLCGPDHLAALTPLTIGRNRAAASALGALWGFGHSTGQLILGLVFVVLKERFHDFVPALSKWSGTVVGLTLIAIGLMGIYETYFEGAHEEEEQGELKLAVAGADGSTITASSSSSNFQQQAKVGLATYATGIVYGLHPDALFVVIPALALPTKLAAIAYCSMFVFGTVAAMGGYTLVIGTTSAALTKERPWLQAHLSTIASGIAIVVGVLILLSGAGMAVPLFG</sequence>
<keyword evidence="4" id="KW-1185">Reference proteome</keyword>
<evidence type="ECO:0008006" key="5">
    <source>
        <dbReference type="Google" id="ProtNLM"/>
    </source>
</evidence>
<feature type="transmembrane region" description="Helical" evidence="2">
    <location>
        <begin position="157"/>
        <end position="177"/>
    </location>
</feature>
<keyword evidence="2" id="KW-0812">Transmembrane</keyword>
<feature type="transmembrane region" description="Helical" evidence="2">
    <location>
        <begin position="328"/>
        <end position="352"/>
    </location>
</feature>